<sequence>MEPVNAYSVQNSDFTERVDVVCPKCQKKALVIGVTANASRDEIEEKVRFSCYACGYAIRLANTPKVLFYQNSRGKGVYGRILHMNAPIDPFFGFSVWYQIETVHGLLWAYNTQHLEVIEQHIKDHLRQRSGLLYMNRSIGSRLPKWVSSSKNRDYLLKLIQRAKTRA</sequence>
<organism evidence="1 2">
    <name type="scientific">Sphingobacterium hotanense</name>
    <dbReference type="NCBI Taxonomy" id="649196"/>
    <lineage>
        <taxon>Bacteria</taxon>
        <taxon>Pseudomonadati</taxon>
        <taxon>Bacteroidota</taxon>
        <taxon>Sphingobacteriia</taxon>
        <taxon>Sphingobacteriales</taxon>
        <taxon>Sphingobacteriaceae</taxon>
        <taxon>Sphingobacterium</taxon>
    </lineage>
</organism>
<gene>
    <name evidence="1" type="ORF">HX018_07590</name>
</gene>
<keyword evidence="2" id="KW-1185">Reference proteome</keyword>
<evidence type="ECO:0000313" key="2">
    <source>
        <dbReference type="Proteomes" id="UP001170954"/>
    </source>
</evidence>
<dbReference type="Proteomes" id="UP001170954">
    <property type="component" value="Unassembled WGS sequence"/>
</dbReference>
<name>A0ABT7NLR8_9SPHI</name>
<reference evidence="1" key="1">
    <citation type="submission" date="2020-06" db="EMBL/GenBank/DDBJ databases">
        <authorList>
            <person name="Dong N."/>
        </authorList>
    </citation>
    <scope>NUCLEOTIDE SEQUENCE</scope>
    <source>
        <strain evidence="1">R1692</strain>
    </source>
</reference>
<evidence type="ECO:0000313" key="1">
    <source>
        <dbReference type="EMBL" id="MDM1048096.1"/>
    </source>
</evidence>
<reference evidence="1" key="2">
    <citation type="journal article" date="2022" name="Sci. Total Environ.">
        <title>Prevalence, transmission, and molecular epidemiology of tet(X)-positive bacteria among humans, animals, and environmental niches in China: An epidemiological, and genomic-based study.</title>
        <authorList>
            <person name="Dong N."/>
            <person name="Zeng Y."/>
            <person name="Cai C."/>
            <person name="Sun C."/>
            <person name="Lu J."/>
            <person name="Liu C."/>
            <person name="Zhou H."/>
            <person name="Sun Q."/>
            <person name="Shu L."/>
            <person name="Wang H."/>
            <person name="Wang Y."/>
            <person name="Wang S."/>
            <person name="Wu C."/>
            <person name="Chan E.W."/>
            <person name="Chen G."/>
            <person name="Shen Z."/>
            <person name="Chen S."/>
            <person name="Zhang R."/>
        </authorList>
    </citation>
    <scope>NUCLEOTIDE SEQUENCE</scope>
    <source>
        <strain evidence="1">R1692</strain>
    </source>
</reference>
<dbReference type="EMBL" id="JACAGK010000016">
    <property type="protein sequence ID" value="MDM1048096.1"/>
    <property type="molecule type" value="Genomic_DNA"/>
</dbReference>
<accession>A0ABT7NLR8</accession>
<dbReference type="RefSeq" id="WP_149527449.1">
    <property type="nucleotide sequence ID" value="NZ_CP030848.1"/>
</dbReference>
<protein>
    <submittedName>
        <fullName evidence="1">Uncharacterized protein</fullName>
    </submittedName>
</protein>
<comment type="caution">
    <text evidence="1">The sequence shown here is derived from an EMBL/GenBank/DDBJ whole genome shotgun (WGS) entry which is preliminary data.</text>
</comment>
<proteinExistence type="predicted"/>